<dbReference type="Proteomes" id="UP000609651">
    <property type="component" value="Unassembled WGS sequence"/>
</dbReference>
<dbReference type="EMBL" id="WTPX01000017">
    <property type="protein sequence ID" value="NNJ24798.1"/>
    <property type="molecule type" value="Genomic_DNA"/>
</dbReference>
<feature type="region of interest" description="Disordered" evidence="1">
    <location>
        <begin position="279"/>
        <end position="316"/>
    </location>
</feature>
<sequence>MLLNLAAHLSLWTSISMLVLGGEPPAASPADDALPSGSQVENGGSMFAPPPRFVGDDGDYRSPLLFNDGRPVKTPAEWTKRRQEILQDWRRLLGPWPPVIERPRVETLRTTQQDGYVQHTIRFDLAPGHTTEGYLLIPPGEGRRPAALVVFYEPETAIGEGTPHRDFARQLARRGFVTLSVGKQPSLYYPSRDDAQLQPLSALAYGAANAYHVLASRLEVDADRVAVVGHSYGGKWAMFAACLYEKFACGVWSDPGIVFDESFSDVNYWEPWYLGYEPTPPSAESSDESADDLDDDVPPSHRRWGAGRARAASGVPTPENPAFGLYPKLMRQGRNLHELHALMAPRPFLVSGGAVDPPRRWQALNRSVAVNRLLGHENRVAMTNRESHAPDDTSNAQIAAFLERFLRPEAEPQTGR</sequence>
<dbReference type="Gene3D" id="3.40.50.1820">
    <property type="entry name" value="alpha/beta hydrolase"/>
    <property type="match status" value="1"/>
</dbReference>
<keyword evidence="2" id="KW-0732">Signal</keyword>
<feature type="compositionally biased region" description="Low complexity" evidence="1">
    <location>
        <begin position="26"/>
        <end position="36"/>
    </location>
</feature>
<evidence type="ECO:0000256" key="1">
    <source>
        <dbReference type="SAM" id="MobiDB-lite"/>
    </source>
</evidence>
<dbReference type="PANTHER" id="PTHR22946">
    <property type="entry name" value="DIENELACTONE HYDROLASE DOMAIN-CONTAINING PROTEIN-RELATED"/>
    <property type="match status" value="1"/>
</dbReference>
<dbReference type="PANTHER" id="PTHR22946:SF8">
    <property type="entry name" value="ACETYL XYLAN ESTERASE DOMAIN-CONTAINING PROTEIN"/>
    <property type="match status" value="1"/>
</dbReference>
<evidence type="ECO:0000313" key="5">
    <source>
        <dbReference type="Proteomes" id="UP000609651"/>
    </source>
</evidence>
<feature type="chain" id="PRO_5045854161" description="Peptidase S9 prolyl oligopeptidase catalytic domain-containing protein" evidence="2">
    <location>
        <begin position="22"/>
        <end position="416"/>
    </location>
</feature>
<feature type="compositionally biased region" description="Acidic residues" evidence="1">
    <location>
        <begin position="285"/>
        <end position="297"/>
    </location>
</feature>
<comment type="caution">
    <text evidence="4">The sequence shown here is derived from an EMBL/GenBank/DDBJ whole genome shotgun (WGS) entry which is preliminary data.</text>
</comment>
<dbReference type="InterPro" id="IPR029058">
    <property type="entry name" value="AB_hydrolase_fold"/>
</dbReference>
<protein>
    <recommendedName>
        <fullName evidence="3">Peptidase S9 prolyl oligopeptidase catalytic domain-containing protein</fullName>
    </recommendedName>
</protein>
<feature type="domain" description="Peptidase S9 prolyl oligopeptidase catalytic" evidence="3">
    <location>
        <begin position="211"/>
        <end position="277"/>
    </location>
</feature>
<keyword evidence="5" id="KW-1185">Reference proteome</keyword>
<feature type="region of interest" description="Disordered" evidence="1">
    <location>
        <begin position="26"/>
        <end position="45"/>
    </location>
</feature>
<dbReference type="InterPro" id="IPR001375">
    <property type="entry name" value="Peptidase_S9_cat"/>
</dbReference>
<dbReference type="SUPFAM" id="SSF53474">
    <property type="entry name" value="alpha/beta-Hydrolases"/>
    <property type="match status" value="1"/>
</dbReference>
<proteinExistence type="predicted"/>
<name>A0ABX1VAK5_9PLAN</name>
<evidence type="ECO:0000256" key="2">
    <source>
        <dbReference type="SAM" id="SignalP"/>
    </source>
</evidence>
<evidence type="ECO:0000259" key="3">
    <source>
        <dbReference type="Pfam" id="PF00326"/>
    </source>
</evidence>
<reference evidence="4 5" key="1">
    <citation type="journal article" date="2020" name="Syst. Appl. Microbiol.">
        <title>Alienimonas chondri sp. nov., a novel planctomycete isolated from the biofilm of the red alga Chondrus crispus.</title>
        <authorList>
            <person name="Vitorino I."/>
            <person name="Albuquerque L."/>
            <person name="Wiegand S."/>
            <person name="Kallscheuer N."/>
            <person name="da Costa M.S."/>
            <person name="Lobo-da-Cunha A."/>
            <person name="Jogler C."/>
            <person name="Lage O.M."/>
        </authorList>
    </citation>
    <scope>NUCLEOTIDE SEQUENCE [LARGE SCALE GENOMIC DNA]</scope>
    <source>
        <strain evidence="4 5">LzC2</strain>
    </source>
</reference>
<organism evidence="4 5">
    <name type="scientific">Alienimonas chondri</name>
    <dbReference type="NCBI Taxonomy" id="2681879"/>
    <lineage>
        <taxon>Bacteria</taxon>
        <taxon>Pseudomonadati</taxon>
        <taxon>Planctomycetota</taxon>
        <taxon>Planctomycetia</taxon>
        <taxon>Planctomycetales</taxon>
        <taxon>Planctomycetaceae</taxon>
        <taxon>Alienimonas</taxon>
    </lineage>
</organism>
<feature type="signal peptide" evidence="2">
    <location>
        <begin position="1"/>
        <end position="21"/>
    </location>
</feature>
<dbReference type="Pfam" id="PF00326">
    <property type="entry name" value="Peptidase_S9"/>
    <property type="match status" value="1"/>
</dbReference>
<evidence type="ECO:0000313" key="4">
    <source>
        <dbReference type="EMBL" id="NNJ24798.1"/>
    </source>
</evidence>
<gene>
    <name evidence="4" type="ORF">LzC2_08580</name>
</gene>
<accession>A0ABX1VAK5</accession>
<dbReference type="InterPro" id="IPR050261">
    <property type="entry name" value="FrsA_esterase"/>
</dbReference>